<gene>
    <name evidence="4" type="ORF">DYI37_02295</name>
</gene>
<dbReference type="Pfam" id="PF09976">
    <property type="entry name" value="TPR_21"/>
    <property type="match status" value="1"/>
</dbReference>
<dbReference type="RefSeq" id="WP_116681553.1">
    <property type="nucleotide sequence ID" value="NZ_QURL01000001.1"/>
</dbReference>
<feature type="domain" description="Ancillary SecYEG translocon subunit/Cell division coordinator CpoB TPR" evidence="3">
    <location>
        <begin position="20"/>
        <end position="199"/>
    </location>
</feature>
<dbReference type="InterPro" id="IPR018704">
    <property type="entry name" value="SecYEG/CpoB_TPR"/>
</dbReference>
<reference evidence="4 5" key="1">
    <citation type="submission" date="2018-08" db="EMBL/GenBank/DDBJ databases">
        <title>Fulvimarina sp. 85, whole genome shotgun sequence.</title>
        <authorList>
            <person name="Tuo L."/>
        </authorList>
    </citation>
    <scope>NUCLEOTIDE SEQUENCE [LARGE SCALE GENOMIC DNA]</scope>
    <source>
        <strain evidence="4 5">85</strain>
    </source>
</reference>
<dbReference type="AlphaFoldDB" id="A0A371XAT5"/>
<feature type="compositionally biased region" description="Polar residues" evidence="1">
    <location>
        <begin position="228"/>
        <end position="244"/>
    </location>
</feature>
<protein>
    <recommendedName>
        <fullName evidence="3">Ancillary SecYEG translocon subunit/Cell division coordinator CpoB TPR domain-containing protein</fullName>
    </recommendedName>
</protein>
<comment type="caution">
    <text evidence="4">The sequence shown here is derived from an EMBL/GenBank/DDBJ whole genome shotgun (WGS) entry which is preliminary data.</text>
</comment>
<feature type="transmembrane region" description="Helical" evidence="2">
    <location>
        <begin position="26"/>
        <end position="47"/>
    </location>
</feature>
<evidence type="ECO:0000313" key="4">
    <source>
        <dbReference type="EMBL" id="RFC66302.1"/>
    </source>
</evidence>
<feature type="compositionally biased region" description="Low complexity" evidence="1">
    <location>
        <begin position="246"/>
        <end position="295"/>
    </location>
</feature>
<accession>A0A371XAT5</accession>
<name>A0A371XAT5_9HYPH</name>
<dbReference type="InterPro" id="IPR011990">
    <property type="entry name" value="TPR-like_helical_dom_sf"/>
</dbReference>
<evidence type="ECO:0000313" key="5">
    <source>
        <dbReference type="Proteomes" id="UP000264310"/>
    </source>
</evidence>
<feature type="region of interest" description="Disordered" evidence="1">
    <location>
        <begin position="224"/>
        <end position="304"/>
    </location>
</feature>
<keyword evidence="5" id="KW-1185">Reference proteome</keyword>
<evidence type="ECO:0000259" key="3">
    <source>
        <dbReference type="Pfam" id="PF09976"/>
    </source>
</evidence>
<evidence type="ECO:0000256" key="1">
    <source>
        <dbReference type="SAM" id="MobiDB-lite"/>
    </source>
</evidence>
<dbReference type="EMBL" id="QURL01000001">
    <property type="protein sequence ID" value="RFC66302.1"/>
    <property type="molecule type" value="Genomic_DNA"/>
</dbReference>
<keyword evidence="2" id="KW-0812">Transmembrane</keyword>
<evidence type="ECO:0000256" key="2">
    <source>
        <dbReference type="SAM" id="Phobius"/>
    </source>
</evidence>
<organism evidence="4 5">
    <name type="scientific">Fulvimarina endophytica</name>
    <dbReference type="NCBI Taxonomy" id="2293836"/>
    <lineage>
        <taxon>Bacteria</taxon>
        <taxon>Pseudomonadati</taxon>
        <taxon>Pseudomonadota</taxon>
        <taxon>Alphaproteobacteria</taxon>
        <taxon>Hyphomicrobiales</taxon>
        <taxon>Aurantimonadaceae</taxon>
        <taxon>Fulvimarina</taxon>
    </lineage>
</organism>
<dbReference type="Gene3D" id="1.25.40.10">
    <property type="entry name" value="Tetratricopeptide repeat domain"/>
    <property type="match status" value="1"/>
</dbReference>
<sequence length="304" mass="30827">MSDESFFREVSEELRQDRLKSIWTRFGAIIIAVVAVVVLGTAGYVGWERYAQSQANASGDRYLAAQDLVTSGDVDGAVLAFRELAADGWGAYPNLARMSIANAYASEGRSDEAVAAYSEVAADSSVPAALREMADLHAAYILVDSGSVADVRAKAERLTGDDNALRYAARDAIGLAAWKAGDTEAARDLYQSIADAGDVPQGIAQRAQLILGLISGAVPAEAAPQAASTQNENATPDAASTPSGNGAEAGEAADGTATTQPEAAGSDAGSAATSPTPDAAAPSNGSPASSAAEPATDNTGETAN</sequence>
<dbReference type="OrthoDB" id="7173339at2"/>
<keyword evidence="2" id="KW-0472">Membrane</keyword>
<dbReference type="Proteomes" id="UP000264310">
    <property type="component" value="Unassembled WGS sequence"/>
</dbReference>
<keyword evidence="2" id="KW-1133">Transmembrane helix</keyword>
<proteinExistence type="predicted"/>